<proteinExistence type="predicted"/>
<feature type="transmembrane region" description="Helical" evidence="1">
    <location>
        <begin position="115"/>
        <end position="134"/>
    </location>
</feature>
<evidence type="ECO:0000313" key="2">
    <source>
        <dbReference type="EMBL" id="GAA3025221.1"/>
    </source>
</evidence>
<gene>
    <name evidence="2" type="ORF">GCM10017559_58600</name>
</gene>
<feature type="transmembrane region" description="Helical" evidence="1">
    <location>
        <begin position="221"/>
        <end position="241"/>
    </location>
</feature>
<accession>A0ABP6KVX9</accession>
<dbReference type="Proteomes" id="UP001499930">
    <property type="component" value="Unassembled WGS sequence"/>
</dbReference>
<feature type="transmembrane region" description="Helical" evidence="1">
    <location>
        <begin position="172"/>
        <end position="191"/>
    </location>
</feature>
<protein>
    <submittedName>
        <fullName evidence="2">Uncharacterized protein</fullName>
    </submittedName>
</protein>
<keyword evidence="1" id="KW-1133">Transmembrane helix</keyword>
<keyword evidence="1" id="KW-0472">Membrane</keyword>
<feature type="transmembrane region" description="Helical" evidence="1">
    <location>
        <begin position="82"/>
        <end position="103"/>
    </location>
</feature>
<comment type="caution">
    <text evidence="2">The sequence shown here is derived from an EMBL/GenBank/DDBJ whole genome shotgun (WGS) entry which is preliminary data.</text>
</comment>
<organism evidence="2 3">
    <name type="scientific">Streptosporangium longisporum</name>
    <dbReference type="NCBI Taxonomy" id="46187"/>
    <lineage>
        <taxon>Bacteria</taxon>
        <taxon>Bacillati</taxon>
        <taxon>Actinomycetota</taxon>
        <taxon>Actinomycetes</taxon>
        <taxon>Streptosporangiales</taxon>
        <taxon>Streptosporangiaceae</taxon>
        <taxon>Streptosporangium</taxon>
    </lineage>
</organism>
<feature type="transmembrane region" description="Helical" evidence="1">
    <location>
        <begin position="198"/>
        <end position="215"/>
    </location>
</feature>
<keyword evidence="3" id="KW-1185">Reference proteome</keyword>
<keyword evidence="1" id="KW-0812">Transmembrane</keyword>
<evidence type="ECO:0000256" key="1">
    <source>
        <dbReference type="SAM" id="Phobius"/>
    </source>
</evidence>
<dbReference type="EMBL" id="BAAAWD010000015">
    <property type="protein sequence ID" value="GAA3025221.1"/>
    <property type="molecule type" value="Genomic_DNA"/>
</dbReference>
<sequence>MGTGHMNVETRGRIARWRQAGAERRAANAAAALERQPPFPGRWVSAAGLIGGPLLIMTATVLRSPFHYFVPQQLAAYDRHPALITAAYACFACGFILLLPAIVTLAQRIAATSPLWGIWGGCLVILGLFTRVFQFGTDHLAFHMTDSLGLQTMLGAVDDYYVAWRDTRWHPFRALSGPAFLGWVVLAVGAYRSGALGLGRSIALGLMSALALGTLKGTEPQSFVAVGGLCVALIPLGVSLLRSGPAPSRRAMVWIVVFVAGHILGNLYGPRG</sequence>
<feature type="transmembrane region" description="Helical" evidence="1">
    <location>
        <begin position="253"/>
        <end position="269"/>
    </location>
</feature>
<evidence type="ECO:0000313" key="3">
    <source>
        <dbReference type="Proteomes" id="UP001499930"/>
    </source>
</evidence>
<reference evidence="3" key="1">
    <citation type="journal article" date="2019" name="Int. J. Syst. Evol. Microbiol.">
        <title>The Global Catalogue of Microorganisms (GCM) 10K type strain sequencing project: providing services to taxonomists for standard genome sequencing and annotation.</title>
        <authorList>
            <consortium name="The Broad Institute Genomics Platform"/>
            <consortium name="The Broad Institute Genome Sequencing Center for Infectious Disease"/>
            <person name="Wu L."/>
            <person name="Ma J."/>
        </authorList>
    </citation>
    <scope>NUCLEOTIDE SEQUENCE [LARGE SCALE GENOMIC DNA]</scope>
    <source>
        <strain evidence="3">JCM 3106</strain>
    </source>
</reference>
<feature type="transmembrane region" description="Helical" evidence="1">
    <location>
        <begin position="43"/>
        <end position="62"/>
    </location>
</feature>
<name>A0ABP6KVX9_9ACTN</name>